<feature type="region of interest" description="Disordered" evidence="1">
    <location>
        <begin position="130"/>
        <end position="172"/>
    </location>
</feature>
<dbReference type="OrthoDB" id="7428207at2"/>
<dbReference type="AlphaFoldDB" id="A0A5P6PDB7"/>
<dbReference type="Proteomes" id="UP000325641">
    <property type="component" value="Chromosome"/>
</dbReference>
<dbReference type="EMBL" id="CP044543">
    <property type="protein sequence ID" value="QFI76290.1"/>
    <property type="molecule type" value="Genomic_DNA"/>
</dbReference>
<keyword evidence="2" id="KW-0396">Initiation factor</keyword>
<evidence type="ECO:0000256" key="1">
    <source>
        <dbReference type="SAM" id="MobiDB-lite"/>
    </source>
</evidence>
<accession>A0A5P6PDB7</accession>
<proteinExistence type="predicted"/>
<keyword evidence="2" id="KW-0648">Protein biosynthesis</keyword>
<dbReference type="KEGG" id="bbet:F8237_30165"/>
<sequence>MPYCTRAQVALHCGRDKGHFMRSFGIVALSVMLGGCASVTRGTTENISISSTPSGVEAIISGLEVPTTCTTPCAVVVKRNADISITFQKEGYEPQIVPLSRDIPSSGAAGFAGNLLLGGVVGMGVDAATGAATDHKPNPVIVTMQPSAPARARPPAPRKPRPPAAPAPDTGT</sequence>
<evidence type="ECO:0000313" key="2">
    <source>
        <dbReference type="EMBL" id="QFI76290.1"/>
    </source>
</evidence>
<gene>
    <name evidence="2" type="ORF">F8237_30165</name>
</gene>
<protein>
    <submittedName>
        <fullName evidence="2">Translation initiation factor 2</fullName>
    </submittedName>
</protein>
<dbReference type="GO" id="GO:0003743">
    <property type="term" value="F:translation initiation factor activity"/>
    <property type="evidence" value="ECO:0007669"/>
    <property type="project" value="UniProtKB-KW"/>
</dbReference>
<reference evidence="3" key="1">
    <citation type="submission" date="2019-10" db="EMBL/GenBank/DDBJ databases">
        <title>Complete Genome Sequence of Bradyrhizobium betae type strain PL7HG1T.</title>
        <authorList>
            <person name="Bromfield E.S.P."/>
            <person name="Cloutier S."/>
        </authorList>
    </citation>
    <scope>NUCLEOTIDE SEQUENCE [LARGE SCALE GENOMIC DNA]</scope>
    <source>
        <strain evidence="3">PL7HG1</strain>
    </source>
</reference>
<organism evidence="2 3">
    <name type="scientific">Bradyrhizobium betae</name>
    <dbReference type="NCBI Taxonomy" id="244734"/>
    <lineage>
        <taxon>Bacteria</taxon>
        <taxon>Pseudomonadati</taxon>
        <taxon>Pseudomonadota</taxon>
        <taxon>Alphaproteobacteria</taxon>
        <taxon>Hyphomicrobiales</taxon>
        <taxon>Nitrobacteraceae</taxon>
        <taxon>Bradyrhizobium</taxon>
    </lineage>
</organism>
<evidence type="ECO:0000313" key="3">
    <source>
        <dbReference type="Proteomes" id="UP000325641"/>
    </source>
</evidence>
<name>A0A5P6PDB7_9BRAD</name>